<dbReference type="InterPro" id="IPR050370">
    <property type="entry name" value="HES_HEY"/>
</dbReference>
<evidence type="ECO:0000256" key="3">
    <source>
        <dbReference type="ARBA" id="ARBA00023163"/>
    </source>
</evidence>
<dbReference type="PROSITE" id="PS50888">
    <property type="entry name" value="BHLH"/>
    <property type="match status" value="1"/>
</dbReference>
<dbReference type="EMBL" id="CAJOBI010008538">
    <property type="protein sequence ID" value="CAF4115388.1"/>
    <property type="molecule type" value="Genomic_DNA"/>
</dbReference>
<dbReference type="GO" id="GO:0046983">
    <property type="term" value="F:protein dimerization activity"/>
    <property type="evidence" value="ECO:0007669"/>
    <property type="project" value="InterPro"/>
</dbReference>
<dbReference type="EMBL" id="CAJNRE010021284">
    <property type="protein sequence ID" value="CAF2255597.1"/>
    <property type="molecule type" value="Genomic_DNA"/>
</dbReference>
<feature type="domain" description="BHLH" evidence="6">
    <location>
        <begin position="15"/>
        <end position="70"/>
    </location>
</feature>
<dbReference type="Proteomes" id="UP000663856">
    <property type="component" value="Unassembled WGS sequence"/>
</dbReference>
<evidence type="ECO:0000313" key="10">
    <source>
        <dbReference type="EMBL" id="CAF2255597.1"/>
    </source>
</evidence>
<evidence type="ECO:0000313" key="11">
    <source>
        <dbReference type="EMBL" id="CAF3876285.1"/>
    </source>
</evidence>
<feature type="compositionally biased region" description="Low complexity" evidence="5">
    <location>
        <begin position="148"/>
        <end position="161"/>
    </location>
</feature>
<dbReference type="EMBL" id="CAJOBJ010001381">
    <property type="protein sequence ID" value="CAF3876285.1"/>
    <property type="molecule type" value="Genomic_DNA"/>
</dbReference>
<accession>A0A815EPE0</accession>
<evidence type="ECO:0000313" key="8">
    <source>
        <dbReference type="EMBL" id="CAF1314784.1"/>
    </source>
</evidence>
<dbReference type="PANTHER" id="PTHR10985">
    <property type="entry name" value="BASIC HELIX-LOOP-HELIX TRANSCRIPTION FACTOR, HES-RELATED"/>
    <property type="match status" value="1"/>
</dbReference>
<name>A0A815EPE0_9BILA</name>
<dbReference type="Gene3D" id="4.10.280.10">
    <property type="entry name" value="Helix-loop-helix DNA-binding domain"/>
    <property type="match status" value="1"/>
</dbReference>
<dbReference type="CDD" id="cd11410">
    <property type="entry name" value="bHLH_O_HES"/>
    <property type="match status" value="1"/>
</dbReference>
<evidence type="ECO:0000313" key="12">
    <source>
        <dbReference type="EMBL" id="CAF3900024.1"/>
    </source>
</evidence>
<evidence type="ECO:0000313" key="15">
    <source>
        <dbReference type="Proteomes" id="UP000663834"/>
    </source>
</evidence>
<evidence type="ECO:0000313" key="14">
    <source>
        <dbReference type="EMBL" id="CAF4115388.1"/>
    </source>
</evidence>
<protein>
    <recommendedName>
        <fullName evidence="6">BHLH domain-containing protein</fullName>
    </recommendedName>
</protein>
<evidence type="ECO:0000259" key="6">
    <source>
        <dbReference type="PROSITE" id="PS50888"/>
    </source>
</evidence>
<dbReference type="EMBL" id="CAJNOV010000976">
    <property type="protein sequence ID" value="CAF1044693.1"/>
    <property type="molecule type" value="Genomic_DNA"/>
</dbReference>
<reference evidence="8" key="1">
    <citation type="submission" date="2021-02" db="EMBL/GenBank/DDBJ databases">
        <authorList>
            <person name="Nowell W R."/>
        </authorList>
    </citation>
    <scope>NUCLEOTIDE SEQUENCE</scope>
</reference>
<keyword evidence="2" id="KW-0805">Transcription regulation</keyword>
<evidence type="ECO:0000256" key="2">
    <source>
        <dbReference type="ARBA" id="ARBA00023015"/>
    </source>
</evidence>
<dbReference type="Proteomes" id="UP000663834">
    <property type="component" value="Unassembled WGS sequence"/>
</dbReference>
<dbReference type="Pfam" id="PF00010">
    <property type="entry name" value="HLH"/>
    <property type="match status" value="1"/>
</dbReference>
<evidence type="ECO:0000313" key="13">
    <source>
        <dbReference type="EMBL" id="CAF3936074.1"/>
    </source>
</evidence>
<dbReference type="EMBL" id="CAJOBG010001152">
    <property type="protein sequence ID" value="CAF3900024.1"/>
    <property type="molecule type" value="Genomic_DNA"/>
</dbReference>
<dbReference type="Proteomes" id="UP000663824">
    <property type="component" value="Unassembled WGS sequence"/>
</dbReference>
<evidence type="ECO:0000313" key="9">
    <source>
        <dbReference type="EMBL" id="CAF2069607.1"/>
    </source>
</evidence>
<sequence length="169" mass="20158">MMLTCDYSDLSEENSRKFAKTCVEKKRRDRINKCLEELKDLIALTDDRARYQKLEKAEILEMTVSCIRNLKQRMNHSTDNYENGYRQCSEEIWKLIHSSPNIYPEQRQLLANRCRQMWTNRRLIQYHPYQQRIIEPKCLQIIINDSCSPSSLSSNSLSPSSTKLWKPYM</sequence>
<dbReference type="OrthoDB" id="6085656at2759"/>
<dbReference type="Proteomes" id="UP000681967">
    <property type="component" value="Unassembled WGS sequence"/>
</dbReference>
<comment type="caution">
    <text evidence="8">The sequence shown here is derived from an EMBL/GenBank/DDBJ whole genome shotgun (WGS) entry which is preliminary data.</text>
</comment>
<dbReference type="EMBL" id="CAJOBH010003066">
    <property type="protein sequence ID" value="CAF3936074.1"/>
    <property type="molecule type" value="Genomic_DNA"/>
</dbReference>
<evidence type="ECO:0000256" key="5">
    <source>
        <dbReference type="SAM" id="MobiDB-lite"/>
    </source>
</evidence>
<proteinExistence type="predicted"/>
<dbReference type="Proteomes" id="UP000676336">
    <property type="component" value="Unassembled WGS sequence"/>
</dbReference>
<evidence type="ECO:0000256" key="1">
    <source>
        <dbReference type="ARBA" id="ARBA00004123"/>
    </source>
</evidence>
<dbReference type="EMBL" id="CAJNOW010001417">
    <property type="protein sequence ID" value="CAF1314784.1"/>
    <property type="molecule type" value="Genomic_DNA"/>
</dbReference>
<evidence type="ECO:0000313" key="16">
    <source>
        <dbReference type="Proteomes" id="UP000663866"/>
    </source>
</evidence>
<dbReference type="EMBL" id="CAJNRF010005290">
    <property type="protein sequence ID" value="CAF2069607.1"/>
    <property type="molecule type" value="Genomic_DNA"/>
</dbReference>
<organism evidence="8 15">
    <name type="scientific">Rotaria magnacalcarata</name>
    <dbReference type="NCBI Taxonomy" id="392030"/>
    <lineage>
        <taxon>Eukaryota</taxon>
        <taxon>Metazoa</taxon>
        <taxon>Spiralia</taxon>
        <taxon>Gnathifera</taxon>
        <taxon>Rotifera</taxon>
        <taxon>Eurotatoria</taxon>
        <taxon>Bdelloidea</taxon>
        <taxon>Philodinida</taxon>
        <taxon>Philodinidae</taxon>
        <taxon>Rotaria</taxon>
    </lineage>
</organism>
<keyword evidence="4" id="KW-0539">Nucleus</keyword>
<keyword evidence="3" id="KW-0804">Transcription</keyword>
<dbReference type="InterPro" id="IPR011598">
    <property type="entry name" value="bHLH_dom"/>
</dbReference>
<gene>
    <name evidence="13" type="ORF">BYL167_LOCUS10260</name>
    <name evidence="7" type="ORF">CJN711_LOCUS4446</name>
    <name evidence="11" type="ORF">GIL414_LOCUS5305</name>
    <name evidence="8" type="ORF">KQP761_LOCUS5433</name>
    <name evidence="10" type="ORF">MBJ925_LOCUS38173</name>
    <name evidence="12" type="ORF">OVN521_LOCUS9458</name>
    <name evidence="14" type="ORF">SMN809_LOCUS18011</name>
    <name evidence="9" type="ORF">WKI299_LOCUS13910</name>
</gene>
<feature type="region of interest" description="Disordered" evidence="5">
    <location>
        <begin position="148"/>
        <end position="169"/>
    </location>
</feature>
<keyword evidence="16" id="KW-1185">Reference proteome</keyword>
<dbReference type="SUPFAM" id="SSF47459">
    <property type="entry name" value="HLH, helix-loop-helix DNA-binding domain"/>
    <property type="match status" value="1"/>
</dbReference>
<dbReference type="Proteomes" id="UP000663855">
    <property type="component" value="Unassembled WGS sequence"/>
</dbReference>
<dbReference type="SMART" id="SM00353">
    <property type="entry name" value="HLH"/>
    <property type="match status" value="1"/>
</dbReference>
<dbReference type="InterPro" id="IPR036638">
    <property type="entry name" value="HLH_DNA-bd_sf"/>
</dbReference>
<evidence type="ECO:0000313" key="7">
    <source>
        <dbReference type="EMBL" id="CAF1044693.1"/>
    </source>
</evidence>
<dbReference type="Proteomes" id="UP000681720">
    <property type="component" value="Unassembled WGS sequence"/>
</dbReference>
<dbReference type="Proteomes" id="UP000663866">
    <property type="component" value="Unassembled WGS sequence"/>
</dbReference>
<dbReference type="AlphaFoldDB" id="A0A815EPE0"/>
<comment type="subcellular location">
    <subcellularLocation>
        <location evidence="1">Nucleus</location>
    </subcellularLocation>
</comment>
<dbReference type="GO" id="GO:0005634">
    <property type="term" value="C:nucleus"/>
    <property type="evidence" value="ECO:0007669"/>
    <property type="project" value="UniProtKB-SubCell"/>
</dbReference>
<evidence type="ECO:0000256" key="4">
    <source>
        <dbReference type="ARBA" id="ARBA00023242"/>
    </source>
</evidence>